<sequence>MIETVPPESSPLLSQAPVSTSLIFVFGDIAPGQKHNKASIRHIPPRGSDSKQGKGQEGICRQLLQKENDSAIDTSTCAIHSPLSPSPSTKNLPPGPGCFSNLKHVLSRLGLCNGIPPQLQATYSDHSPAAVNSLL</sequence>
<organism evidence="2 3">
    <name type="scientific">Coccidioides posadasii RMSCC 3488</name>
    <dbReference type="NCBI Taxonomy" id="454284"/>
    <lineage>
        <taxon>Eukaryota</taxon>
        <taxon>Fungi</taxon>
        <taxon>Dikarya</taxon>
        <taxon>Ascomycota</taxon>
        <taxon>Pezizomycotina</taxon>
        <taxon>Eurotiomycetes</taxon>
        <taxon>Eurotiomycetidae</taxon>
        <taxon>Onygenales</taxon>
        <taxon>Onygenaceae</taxon>
        <taxon>Coccidioides</taxon>
    </lineage>
</organism>
<evidence type="ECO:0000313" key="2">
    <source>
        <dbReference type="EMBL" id="KMM68080.1"/>
    </source>
</evidence>
<gene>
    <name evidence="2" type="ORF">CPAG_04412</name>
</gene>
<evidence type="ECO:0000313" key="3">
    <source>
        <dbReference type="Proteomes" id="UP000054567"/>
    </source>
</evidence>
<feature type="compositionally biased region" description="Basic residues" evidence="1">
    <location>
        <begin position="35"/>
        <end position="44"/>
    </location>
</feature>
<dbReference type="AlphaFoldDB" id="A0A0J6FFI6"/>
<feature type="region of interest" description="Disordered" evidence="1">
    <location>
        <begin position="35"/>
        <end position="58"/>
    </location>
</feature>
<dbReference type="Proteomes" id="UP000054567">
    <property type="component" value="Unassembled WGS sequence"/>
</dbReference>
<reference evidence="3" key="2">
    <citation type="journal article" date="2009" name="Genome Res.">
        <title>Comparative genomic analyses of the human fungal pathogens Coccidioides and their relatives.</title>
        <authorList>
            <person name="Sharpton T.J."/>
            <person name="Stajich J.E."/>
            <person name="Rounsley S.D."/>
            <person name="Gardner M.J."/>
            <person name="Wortman J.R."/>
            <person name="Jordar V.S."/>
            <person name="Maiti R."/>
            <person name="Kodira C.D."/>
            <person name="Neafsey D.E."/>
            <person name="Zeng Q."/>
            <person name="Hung C.-Y."/>
            <person name="McMahan C."/>
            <person name="Muszewska A."/>
            <person name="Grynberg M."/>
            <person name="Mandel M.A."/>
            <person name="Kellner E.M."/>
            <person name="Barker B.M."/>
            <person name="Galgiani J.N."/>
            <person name="Orbach M.J."/>
            <person name="Kirkland T.N."/>
            <person name="Cole G.T."/>
            <person name="Henn M.R."/>
            <person name="Birren B.W."/>
            <person name="Taylor J.W."/>
        </authorList>
    </citation>
    <scope>NUCLEOTIDE SEQUENCE [LARGE SCALE GENOMIC DNA]</scope>
    <source>
        <strain evidence="3">RMSCC 3488</strain>
    </source>
</reference>
<proteinExistence type="predicted"/>
<reference evidence="3" key="3">
    <citation type="journal article" date="2010" name="Genome Res.">
        <title>Population genomic sequencing of Coccidioides fungi reveals recent hybridization and transposon control.</title>
        <authorList>
            <person name="Neafsey D.E."/>
            <person name="Barker B.M."/>
            <person name="Sharpton T.J."/>
            <person name="Stajich J.E."/>
            <person name="Park D.J."/>
            <person name="Whiston E."/>
            <person name="Hung C.-Y."/>
            <person name="McMahan C."/>
            <person name="White J."/>
            <person name="Sykes S."/>
            <person name="Heiman D."/>
            <person name="Young S."/>
            <person name="Zeng Q."/>
            <person name="Abouelleil A."/>
            <person name="Aftuck L."/>
            <person name="Bessette D."/>
            <person name="Brown A."/>
            <person name="FitzGerald M."/>
            <person name="Lui A."/>
            <person name="Macdonald J.P."/>
            <person name="Priest M."/>
            <person name="Orbach M.J."/>
            <person name="Galgiani J.N."/>
            <person name="Kirkland T.N."/>
            <person name="Cole G.T."/>
            <person name="Birren B.W."/>
            <person name="Henn M.R."/>
            <person name="Taylor J.W."/>
            <person name="Rounsley S.D."/>
        </authorList>
    </citation>
    <scope>NUCLEOTIDE SEQUENCE [LARGE SCALE GENOMIC DNA]</scope>
    <source>
        <strain evidence="3">RMSCC 3488</strain>
    </source>
</reference>
<feature type="region of interest" description="Disordered" evidence="1">
    <location>
        <begin position="77"/>
        <end position="97"/>
    </location>
</feature>
<reference evidence="2 3" key="1">
    <citation type="submission" date="2007-06" db="EMBL/GenBank/DDBJ databases">
        <title>The Genome Sequence of Coccidioides posadasii RMSCC_3488.</title>
        <authorList>
            <consortium name="Coccidioides Genome Resources Consortium"/>
            <consortium name="The Broad Institute Genome Sequencing Platform"/>
            <person name="Henn M.R."/>
            <person name="Sykes S."/>
            <person name="Young S."/>
            <person name="Jaffe D."/>
            <person name="Berlin A."/>
            <person name="Alvarez P."/>
            <person name="Butler J."/>
            <person name="Gnerre S."/>
            <person name="Grabherr M."/>
            <person name="Mauceli E."/>
            <person name="Brockman W."/>
            <person name="Kodira C."/>
            <person name="Alvarado L."/>
            <person name="Zeng Q."/>
            <person name="Crawford M."/>
            <person name="Antoine C."/>
            <person name="Devon K."/>
            <person name="Galgiani J."/>
            <person name="Orsborn K."/>
            <person name="Lewis M.L."/>
            <person name="Nusbaum C."/>
            <person name="Galagan J."/>
            <person name="Birren B."/>
        </authorList>
    </citation>
    <scope>NUCLEOTIDE SEQUENCE [LARGE SCALE GENOMIC DNA]</scope>
    <source>
        <strain evidence="2 3">RMSCC 3488</strain>
    </source>
</reference>
<evidence type="ECO:0000256" key="1">
    <source>
        <dbReference type="SAM" id="MobiDB-lite"/>
    </source>
</evidence>
<name>A0A0J6FFI6_COCPO</name>
<accession>A0A0J6FFI6</accession>
<dbReference type="EMBL" id="DS268110">
    <property type="protein sequence ID" value="KMM68080.1"/>
    <property type="molecule type" value="Genomic_DNA"/>
</dbReference>
<dbReference type="VEuPathDB" id="FungiDB:CPAG_04412"/>
<protein>
    <submittedName>
        <fullName evidence="2">Uncharacterized protein</fullName>
    </submittedName>
</protein>